<reference evidence="1" key="2">
    <citation type="submission" date="2025-09" db="UniProtKB">
        <authorList>
            <consortium name="Ensembl"/>
        </authorList>
    </citation>
    <scope>IDENTIFICATION</scope>
</reference>
<protein>
    <submittedName>
        <fullName evidence="1">Uncharacterized protein</fullName>
    </submittedName>
</protein>
<dbReference type="AlphaFoldDB" id="A0A672NN54"/>
<accession>A0A672NN54</accession>
<evidence type="ECO:0000313" key="1">
    <source>
        <dbReference type="Ensembl" id="ENSSGRP00000052170.1"/>
    </source>
</evidence>
<dbReference type="InterPro" id="IPR027973">
    <property type="entry name" value="FSAF1-like"/>
</dbReference>
<dbReference type="Ensembl" id="ENSSGRT00000055748.1">
    <property type="protein sequence ID" value="ENSSGRP00000052170.1"/>
    <property type="gene ID" value="ENSSGRG00000027588.1"/>
</dbReference>
<keyword evidence="2" id="KW-1185">Reference proteome</keyword>
<dbReference type="InParanoid" id="A0A672NN54"/>
<sequence length="151" mass="17857">SHHMTPLIRPSLALVILKTLKCYLFNRHVYTVHKFGLSGYQKQQQRVFEQDRAIMLGARAPKKQYVNYKVYQQMIKEQKMKAKEEAKSVKKHRKHTHPHIRVCFEDDDDDDDGTQRRAVFVCVCLVSADQWKDSSEKQLVFPFQTLHNEII</sequence>
<dbReference type="Proteomes" id="UP000472262">
    <property type="component" value="Unassembled WGS sequence"/>
</dbReference>
<proteinExistence type="predicted"/>
<name>A0A672NN54_SINGR</name>
<dbReference type="PANTHER" id="PTHR28366">
    <property type="entry name" value="CHROMOSOME 1 OPEN READING FRAME 131"/>
    <property type="match status" value="1"/>
</dbReference>
<dbReference type="Pfam" id="PF15375">
    <property type="entry name" value="FSAF1"/>
    <property type="match status" value="1"/>
</dbReference>
<reference evidence="1" key="1">
    <citation type="submission" date="2025-08" db="UniProtKB">
        <authorList>
            <consortium name="Ensembl"/>
        </authorList>
    </citation>
    <scope>IDENTIFICATION</scope>
</reference>
<dbReference type="InterPro" id="IPR052852">
    <property type="entry name" value="SSU_Processome_Comp"/>
</dbReference>
<organism evidence="1 2">
    <name type="scientific">Sinocyclocheilus grahami</name>
    <name type="common">Dianchi golden-line fish</name>
    <name type="synonym">Barbus grahami</name>
    <dbReference type="NCBI Taxonomy" id="75366"/>
    <lineage>
        <taxon>Eukaryota</taxon>
        <taxon>Metazoa</taxon>
        <taxon>Chordata</taxon>
        <taxon>Craniata</taxon>
        <taxon>Vertebrata</taxon>
        <taxon>Euteleostomi</taxon>
        <taxon>Actinopterygii</taxon>
        <taxon>Neopterygii</taxon>
        <taxon>Teleostei</taxon>
        <taxon>Ostariophysi</taxon>
        <taxon>Cypriniformes</taxon>
        <taxon>Cyprinidae</taxon>
        <taxon>Cyprininae</taxon>
        <taxon>Sinocyclocheilus</taxon>
    </lineage>
</organism>
<dbReference type="PANTHER" id="PTHR28366:SF1">
    <property type="entry name" value="CHROMOSOME 1 OPEN READING FRAME 131"/>
    <property type="match status" value="1"/>
</dbReference>
<evidence type="ECO:0000313" key="2">
    <source>
        <dbReference type="Proteomes" id="UP000472262"/>
    </source>
</evidence>